<dbReference type="EC" id="3.1.3.48" evidence="2"/>
<dbReference type="InterPro" id="IPR050438">
    <property type="entry name" value="LMW_PTPase"/>
</dbReference>
<feature type="active site" description="Proton donor" evidence="5">
    <location>
        <position position="124"/>
    </location>
</feature>
<dbReference type="PRINTS" id="PR00719">
    <property type="entry name" value="LMWPTPASE"/>
</dbReference>
<feature type="domain" description="Phosphotyrosine protein phosphatase I" evidence="6">
    <location>
        <begin position="1"/>
        <end position="150"/>
    </location>
</feature>
<dbReference type="InterPro" id="IPR023485">
    <property type="entry name" value="Ptyr_pPase"/>
</dbReference>
<dbReference type="SUPFAM" id="SSF52788">
    <property type="entry name" value="Phosphotyrosine protein phosphatases I"/>
    <property type="match status" value="1"/>
</dbReference>
<evidence type="ECO:0000256" key="2">
    <source>
        <dbReference type="ARBA" id="ARBA00013064"/>
    </source>
</evidence>
<dbReference type="RefSeq" id="WP_057643510.1">
    <property type="nucleotide sequence ID" value="NZ_LLXU01000035.1"/>
</dbReference>
<evidence type="ECO:0000259" key="6">
    <source>
        <dbReference type="SMART" id="SM00226"/>
    </source>
</evidence>
<reference evidence="7 8" key="1">
    <citation type="submission" date="2015-10" db="EMBL/GenBank/DDBJ databases">
        <title>Genome sequencing and analysis of members of genus Stenotrophomonas.</title>
        <authorList>
            <person name="Patil P.P."/>
            <person name="Midha S."/>
            <person name="Patil P.B."/>
        </authorList>
    </citation>
    <scope>NUCLEOTIDE SEQUENCE [LARGE SCALE GENOMIC DNA]</scope>
    <source>
        <strain evidence="7 8">JCM 16536</strain>
    </source>
</reference>
<feature type="active site" description="Nucleophile" evidence="5">
    <location>
        <position position="7"/>
    </location>
</feature>
<dbReference type="PANTHER" id="PTHR11717">
    <property type="entry name" value="LOW MOLECULAR WEIGHT PROTEIN TYROSINE PHOSPHATASE"/>
    <property type="match status" value="1"/>
</dbReference>
<dbReference type="STRING" id="676599.ARC20_03465"/>
<name>A0A0R0B3A0_9GAMM</name>
<keyword evidence="3" id="KW-0378">Hydrolase</keyword>
<organism evidence="7 8">
    <name type="scientific">Stenotrophomonas panacihumi</name>
    <dbReference type="NCBI Taxonomy" id="676599"/>
    <lineage>
        <taxon>Bacteria</taxon>
        <taxon>Pseudomonadati</taxon>
        <taxon>Pseudomonadota</taxon>
        <taxon>Gammaproteobacteria</taxon>
        <taxon>Lysobacterales</taxon>
        <taxon>Lysobacteraceae</taxon>
        <taxon>Stenotrophomonas</taxon>
    </lineage>
</organism>
<gene>
    <name evidence="7" type="ORF">ARC20_03465</name>
</gene>
<dbReference type="Gene3D" id="3.40.50.2300">
    <property type="match status" value="1"/>
</dbReference>
<evidence type="ECO:0000256" key="1">
    <source>
        <dbReference type="ARBA" id="ARBA00011063"/>
    </source>
</evidence>
<dbReference type="InterPro" id="IPR036196">
    <property type="entry name" value="Ptyr_pPase_sf"/>
</dbReference>
<dbReference type="SMART" id="SM00226">
    <property type="entry name" value="LMWPc"/>
    <property type="match status" value="1"/>
</dbReference>
<dbReference type="AlphaFoldDB" id="A0A0R0B3A0"/>
<dbReference type="InterPro" id="IPR017867">
    <property type="entry name" value="Tyr_phospatase_low_mol_wt"/>
</dbReference>
<dbReference type="Pfam" id="PF01451">
    <property type="entry name" value="LMWPc"/>
    <property type="match status" value="1"/>
</dbReference>
<dbReference type="CDD" id="cd16343">
    <property type="entry name" value="LMWPTP"/>
    <property type="match status" value="1"/>
</dbReference>
<feature type="active site" description="Nucleophile" evidence="5">
    <location>
        <position position="13"/>
    </location>
</feature>
<comment type="similarity">
    <text evidence="1">Belongs to the low molecular weight phosphotyrosine protein phosphatase family.</text>
</comment>
<dbReference type="GO" id="GO:0004725">
    <property type="term" value="F:protein tyrosine phosphatase activity"/>
    <property type="evidence" value="ECO:0007669"/>
    <property type="project" value="UniProtKB-EC"/>
</dbReference>
<evidence type="ECO:0000256" key="4">
    <source>
        <dbReference type="ARBA" id="ARBA00022912"/>
    </source>
</evidence>
<keyword evidence="8" id="KW-1185">Reference proteome</keyword>
<dbReference type="EMBL" id="LLXU01000035">
    <property type="protein sequence ID" value="KRG47395.1"/>
    <property type="molecule type" value="Genomic_DNA"/>
</dbReference>
<evidence type="ECO:0000256" key="5">
    <source>
        <dbReference type="PIRSR" id="PIRSR617867-1"/>
    </source>
</evidence>
<proteinExistence type="inferred from homology"/>
<dbReference type="OrthoDB" id="9784339at2"/>
<evidence type="ECO:0000313" key="7">
    <source>
        <dbReference type="EMBL" id="KRG47395.1"/>
    </source>
</evidence>
<accession>A0A0R0B3A0</accession>
<keyword evidence="4" id="KW-0904">Protein phosphatase</keyword>
<dbReference type="Proteomes" id="UP000051802">
    <property type="component" value="Unassembled WGS sequence"/>
</dbReference>
<sequence length="162" mass="17475">MRLLVLCLGNICRSPMGEGALRARLDDSPLAGAVEVDSAGTGGWHAGEPPDRRAIRCAAGHGVDISGLRARQLRRADFQAFDWILCADEANLRDARTLAPAGLRERVVLWLPWAGIDDAREVPDPYTGGTAEFEAAWDLVNRAALATVERLTHAPALGIIDR</sequence>
<evidence type="ECO:0000313" key="8">
    <source>
        <dbReference type="Proteomes" id="UP000051802"/>
    </source>
</evidence>
<dbReference type="PANTHER" id="PTHR11717:SF7">
    <property type="entry name" value="LOW MOLECULAR WEIGHT PHOSPHOTYROSINE PROTEIN PHOSPHATASE"/>
    <property type="match status" value="1"/>
</dbReference>
<protein>
    <recommendedName>
        <fullName evidence="2">protein-tyrosine-phosphatase</fullName>
        <ecNumber evidence="2">3.1.3.48</ecNumber>
    </recommendedName>
</protein>
<evidence type="ECO:0000256" key="3">
    <source>
        <dbReference type="ARBA" id="ARBA00022801"/>
    </source>
</evidence>
<comment type="caution">
    <text evidence="7">The sequence shown here is derived from an EMBL/GenBank/DDBJ whole genome shotgun (WGS) entry which is preliminary data.</text>
</comment>